<evidence type="ECO:0000256" key="5">
    <source>
        <dbReference type="SAM" id="MobiDB-lite"/>
    </source>
</evidence>
<dbReference type="EMBL" id="AMBO01000328">
    <property type="protein sequence ID" value="EKD01023.1"/>
    <property type="molecule type" value="Genomic_DNA"/>
</dbReference>
<proteinExistence type="predicted"/>
<evidence type="ECO:0000313" key="7">
    <source>
        <dbReference type="EMBL" id="EKD01023.1"/>
    </source>
</evidence>
<feature type="transmembrane region" description="Helical" evidence="6">
    <location>
        <begin position="83"/>
        <end position="102"/>
    </location>
</feature>
<comment type="subcellular location">
    <subcellularLocation>
        <location evidence="1">Membrane</location>
        <topology evidence="1">Multi-pass membrane protein</topology>
    </subcellularLocation>
</comment>
<feature type="transmembrane region" description="Helical" evidence="6">
    <location>
        <begin position="50"/>
        <end position="71"/>
    </location>
</feature>
<evidence type="ECO:0000256" key="4">
    <source>
        <dbReference type="ARBA" id="ARBA00023136"/>
    </source>
</evidence>
<reference evidence="7 8" key="1">
    <citation type="journal article" date="2012" name="Eukaryot. Cell">
        <title>Genome sequence of the Trichosporon asahii environmental strain CBS 8904.</title>
        <authorList>
            <person name="Yang R.Y."/>
            <person name="Li H.T."/>
            <person name="Zhu H."/>
            <person name="Zhou G.P."/>
            <person name="Wang M."/>
            <person name="Wang L."/>
        </authorList>
    </citation>
    <scope>NUCLEOTIDE SEQUENCE [LARGE SCALE GENOMIC DNA]</scope>
    <source>
        <strain evidence="7 8">CBS 8904</strain>
    </source>
</reference>
<keyword evidence="3 6" id="KW-1133">Transmembrane helix</keyword>
<sequence>MSTPAPAEVPAGGAGDNLPWWLLDAATVVSIASIVLQLKNYRMPELQRNVVRIMVMVPLYACSSLIALYSLNAAFYIDAIRDLYEAFVIYAFLQLLITYLGGERELLLRLRGRPPIPHPFPMNLVLRPMDPSDPWTLLNLKRGVLQYVQVKPLLVLLVAFCKATGTYHEGSFSWTAGYTWVTVIYNVSICLSLYCLAMFWVAVNNDLKPFRPVPKFLCVKGILFFSFWQSVLIGFLVSVGAIKHVYTDPEHMTMAIVDSLICIEMPFFAIAHASDYIDMRLNHVARLPFIFAFRDAFGLKDVWADIKYTFRARGISYKAYEAADGRLHNEEGRTKRIRAGLRYSKGGKTKYWINVPGQEDQRVQVDSRTPLLPQHRVGYSVSGVGSDSDSDVSDAPSLEFSSASESEDALYVRARHIGYTGFPNVDVSEENMRRRRRFEEGEILAGRRTRSGGVVTARDLNTGPFSPPLPPMPWGRRDSKGKGKVKETKPEQKKQKLYGAWADRDSVSQSSNKLGLDTGASGSEQPQMAEPTPRKPRRSERNRSSVSSKKSFKAAQSPASNKPVSYADDDIVGGWGQPTQHQQRQSRDYTDYFSHPAHASPPVTSPYEVGSPDQNAWDELRDSRSPVMRREDAVDLIPQDGWNDERDEWGGR</sequence>
<evidence type="ECO:0000256" key="3">
    <source>
        <dbReference type="ARBA" id="ARBA00022989"/>
    </source>
</evidence>
<evidence type="ECO:0000256" key="6">
    <source>
        <dbReference type="SAM" id="Phobius"/>
    </source>
</evidence>
<feature type="transmembrane region" description="Helical" evidence="6">
    <location>
        <begin position="20"/>
        <end position="38"/>
    </location>
</feature>
<evidence type="ECO:0000256" key="1">
    <source>
        <dbReference type="ARBA" id="ARBA00004141"/>
    </source>
</evidence>
<dbReference type="Proteomes" id="UP000006757">
    <property type="component" value="Unassembled WGS sequence"/>
</dbReference>
<dbReference type="InParanoid" id="K1VVY5"/>
<dbReference type="FunCoup" id="K1VVY5">
    <property type="interactions" value="129"/>
</dbReference>
<feature type="region of interest" description="Disordered" evidence="5">
    <location>
        <begin position="380"/>
        <end position="400"/>
    </location>
</feature>
<feature type="compositionally biased region" description="Low complexity" evidence="5">
    <location>
        <begin position="544"/>
        <end position="560"/>
    </location>
</feature>
<dbReference type="InterPro" id="IPR005178">
    <property type="entry name" value="Ostalpha/TMEM184C"/>
</dbReference>
<dbReference type="Pfam" id="PF03619">
    <property type="entry name" value="Solute_trans_a"/>
    <property type="match status" value="1"/>
</dbReference>
<gene>
    <name evidence="7" type="ORF">A1Q2_04710</name>
</gene>
<dbReference type="OrthoDB" id="5348404at2759"/>
<comment type="caution">
    <text evidence="7">The sequence shown here is derived from an EMBL/GenBank/DDBJ whole genome shotgun (WGS) entry which is preliminary data.</text>
</comment>
<feature type="compositionally biased region" description="Basic and acidic residues" evidence="5">
    <location>
        <begin position="475"/>
        <end position="494"/>
    </location>
</feature>
<dbReference type="STRING" id="1220162.K1VVY5"/>
<dbReference type="GO" id="GO:0016020">
    <property type="term" value="C:membrane"/>
    <property type="evidence" value="ECO:0007669"/>
    <property type="project" value="UniProtKB-SubCell"/>
</dbReference>
<feature type="transmembrane region" description="Helical" evidence="6">
    <location>
        <begin position="222"/>
        <end position="246"/>
    </location>
</feature>
<keyword evidence="2 6" id="KW-0812">Transmembrane</keyword>
<dbReference type="eggNOG" id="KOG2641">
    <property type="taxonomic scope" value="Eukaryota"/>
</dbReference>
<dbReference type="SMART" id="SM01417">
    <property type="entry name" value="Solute_trans_a"/>
    <property type="match status" value="1"/>
</dbReference>
<dbReference type="OMA" id="CLAIFWK"/>
<feature type="region of interest" description="Disordered" evidence="5">
    <location>
        <begin position="449"/>
        <end position="652"/>
    </location>
</feature>
<accession>K1VVY5</accession>
<feature type="compositionally biased region" description="Basic and acidic residues" evidence="5">
    <location>
        <begin position="618"/>
        <end position="633"/>
    </location>
</feature>
<evidence type="ECO:0008006" key="9">
    <source>
        <dbReference type="Google" id="ProtNLM"/>
    </source>
</evidence>
<name>K1VVY5_TRIAC</name>
<dbReference type="AlphaFoldDB" id="K1VVY5"/>
<organism evidence="7 8">
    <name type="scientific">Trichosporon asahii var. asahii (strain CBS 8904)</name>
    <name type="common">Yeast</name>
    <dbReference type="NCBI Taxonomy" id="1220162"/>
    <lineage>
        <taxon>Eukaryota</taxon>
        <taxon>Fungi</taxon>
        <taxon>Dikarya</taxon>
        <taxon>Basidiomycota</taxon>
        <taxon>Agaricomycotina</taxon>
        <taxon>Tremellomycetes</taxon>
        <taxon>Trichosporonales</taxon>
        <taxon>Trichosporonaceae</taxon>
        <taxon>Trichosporon</taxon>
    </lineage>
</organism>
<dbReference type="PANTHER" id="PTHR23423">
    <property type="entry name" value="ORGANIC SOLUTE TRANSPORTER-RELATED"/>
    <property type="match status" value="1"/>
</dbReference>
<evidence type="ECO:0000313" key="8">
    <source>
        <dbReference type="Proteomes" id="UP000006757"/>
    </source>
</evidence>
<evidence type="ECO:0000256" key="2">
    <source>
        <dbReference type="ARBA" id="ARBA00022692"/>
    </source>
</evidence>
<dbReference type="HOGENOM" id="CLU_012923_4_1_1"/>
<keyword evidence="4 6" id="KW-0472">Membrane</keyword>
<feature type="transmembrane region" description="Helical" evidence="6">
    <location>
        <begin position="144"/>
        <end position="165"/>
    </location>
</feature>
<protein>
    <recommendedName>
        <fullName evidence="9">DUF300-domain-containing protein</fullName>
    </recommendedName>
</protein>
<feature type="transmembrane region" description="Helical" evidence="6">
    <location>
        <begin position="177"/>
        <end position="201"/>
    </location>
</feature>
<keyword evidence="8" id="KW-1185">Reference proteome</keyword>